<reference evidence="6" key="1">
    <citation type="submission" date="2024-06" db="EMBL/GenBank/DDBJ databases">
        <title>Caulobacter inopinatus, sp. nov.</title>
        <authorList>
            <person name="Donachie S.P."/>
        </authorList>
    </citation>
    <scope>NUCLEOTIDE SEQUENCE</scope>
    <source>
        <strain evidence="6">73W</strain>
    </source>
</reference>
<keyword evidence="2" id="KW-0285">Flavoprotein</keyword>
<comment type="cofactor">
    <cofactor evidence="1">
        <name>FAD</name>
        <dbReference type="ChEBI" id="CHEBI:57692"/>
    </cofactor>
</comment>
<dbReference type="PANTHER" id="PTHR43716:SF1">
    <property type="entry name" value="D-2-HYDROXYGLUTARATE DEHYDROGENASE, MITOCHONDRIAL"/>
    <property type="match status" value="1"/>
</dbReference>
<dbReference type="GO" id="GO:0071949">
    <property type="term" value="F:FAD binding"/>
    <property type="evidence" value="ECO:0007669"/>
    <property type="project" value="InterPro"/>
</dbReference>
<protein>
    <submittedName>
        <fullName evidence="6">FAD-binding oxidoreductase</fullName>
    </submittedName>
</protein>
<dbReference type="PROSITE" id="PS51387">
    <property type="entry name" value="FAD_PCMH"/>
    <property type="match status" value="1"/>
</dbReference>
<keyword evidence="4" id="KW-0560">Oxidoreductase</keyword>
<dbReference type="InterPro" id="IPR016166">
    <property type="entry name" value="FAD-bd_PCMH"/>
</dbReference>
<organism evidence="6">
    <name type="scientific">Caulobacter sp. 73W</name>
    <dbReference type="NCBI Taxonomy" id="3161137"/>
    <lineage>
        <taxon>Bacteria</taxon>
        <taxon>Pseudomonadati</taxon>
        <taxon>Pseudomonadota</taxon>
        <taxon>Alphaproteobacteria</taxon>
        <taxon>Caulobacterales</taxon>
        <taxon>Caulobacteraceae</taxon>
        <taxon>Caulobacter</taxon>
    </lineage>
</organism>
<dbReference type="RefSeq" id="WP_369059273.1">
    <property type="nucleotide sequence ID" value="NZ_CP158375.1"/>
</dbReference>
<dbReference type="PANTHER" id="PTHR43716">
    <property type="entry name" value="D-2-HYDROXYGLUTARATE DEHYDROGENASE, MITOCHONDRIAL"/>
    <property type="match status" value="1"/>
</dbReference>
<dbReference type="Gene3D" id="3.30.43.10">
    <property type="entry name" value="Uridine Diphospho-n-acetylenolpyruvylglucosamine Reductase, domain 2"/>
    <property type="match status" value="1"/>
</dbReference>
<dbReference type="EMBL" id="CP158375">
    <property type="protein sequence ID" value="XDO96421.1"/>
    <property type="molecule type" value="Genomic_DNA"/>
</dbReference>
<dbReference type="Pfam" id="PF01565">
    <property type="entry name" value="FAD_binding_4"/>
    <property type="match status" value="1"/>
</dbReference>
<evidence type="ECO:0000313" key="6">
    <source>
        <dbReference type="EMBL" id="XDO96421.1"/>
    </source>
</evidence>
<accession>A0AB39KRG2</accession>
<sequence>MLSPQHIAALEALVGVEGLVRDAVDLAPYEQAARYGGGKAALVVRPADTAQVSAVVGFCVREGLSFIPQGANSGLVLGSTPDKTGGQIVLSLDRLRAPFEIDAADRTARVGAGVRLSALNAALEPHGLFLPIDLGSDPMIGGMAATNTGGARFLRYGDMRRHVLGLEMVLADEAGTVLRLGEGLRKDNAALDLRQVVVGSCGALGVITEVTVEVKTRPAHSAAALLIPRDEDAVLDLLLAFEKAAGEYLTAFEGMSRAAMSHALKHVTSLRNPFSGGGIPAYAVLVELTSTGAAALDEVLERVLTDLFEREDAPLADAVLAPPERSWALRHSLSEGLRASGPVTGFDLSFRRSRVMAFRREAIAALAADFPDYEVCDFGHIGDGGVHFNLLRAEGPASPERAAALNDAVLDLAVRKHGGSFSGEHGVGRANQAAYDAYTPDDLKRLSGAVVDLFSKAPAGAARSALSGPDLSELP</sequence>
<evidence type="ECO:0000256" key="3">
    <source>
        <dbReference type="ARBA" id="ARBA00022827"/>
    </source>
</evidence>
<dbReference type="Pfam" id="PF02913">
    <property type="entry name" value="FAD-oxidase_C"/>
    <property type="match status" value="1"/>
</dbReference>
<proteinExistence type="predicted"/>
<evidence type="ECO:0000259" key="5">
    <source>
        <dbReference type="PROSITE" id="PS51387"/>
    </source>
</evidence>
<dbReference type="Gene3D" id="3.30.70.2740">
    <property type="match status" value="1"/>
</dbReference>
<dbReference type="InterPro" id="IPR016167">
    <property type="entry name" value="FAD-bd_PCMH_sub1"/>
</dbReference>
<dbReference type="GO" id="GO:0022904">
    <property type="term" value="P:respiratory electron transport chain"/>
    <property type="evidence" value="ECO:0007669"/>
    <property type="project" value="TreeGrafter"/>
</dbReference>
<keyword evidence="3" id="KW-0274">FAD</keyword>
<dbReference type="InterPro" id="IPR016169">
    <property type="entry name" value="FAD-bd_PCMH_sub2"/>
</dbReference>
<dbReference type="Gene3D" id="3.30.465.10">
    <property type="match status" value="1"/>
</dbReference>
<evidence type="ECO:0000256" key="1">
    <source>
        <dbReference type="ARBA" id="ARBA00001974"/>
    </source>
</evidence>
<dbReference type="InterPro" id="IPR036318">
    <property type="entry name" value="FAD-bd_PCMH-like_sf"/>
</dbReference>
<dbReference type="InterPro" id="IPR051264">
    <property type="entry name" value="FAD-oxidored/transferase_4"/>
</dbReference>
<dbReference type="GO" id="GO:0016491">
    <property type="term" value="F:oxidoreductase activity"/>
    <property type="evidence" value="ECO:0007669"/>
    <property type="project" value="UniProtKB-KW"/>
</dbReference>
<feature type="domain" description="FAD-binding PCMH-type" evidence="5">
    <location>
        <begin position="35"/>
        <end position="217"/>
    </location>
</feature>
<dbReference type="SUPFAM" id="SSF56176">
    <property type="entry name" value="FAD-binding/transporter-associated domain-like"/>
    <property type="match status" value="1"/>
</dbReference>
<dbReference type="AlphaFoldDB" id="A0AB39KRG2"/>
<evidence type="ECO:0000256" key="4">
    <source>
        <dbReference type="ARBA" id="ARBA00023002"/>
    </source>
</evidence>
<dbReference type="InterPro" id="IPR006094">
    <property type="entry name" value="Oxid_FAD_bind_N"/>
</dbReference>
<dbReference type="InterPro" id="IPR004113">
    <property type="entry name" value="FAD-bd_oxidored_4_C"/>
</dbReference>
<name>A0AB39KRG2_9CAUL</name>
<dbReference type="SUPFAM" id="SSF55103">
    <property type="entry name" value="FAD-linked oxidases, C-terminal domain"/>
    <property type="match status" value="1"/>
</dbReference>
<gene>
    <name evidence="6" type="ORF">ABOZ73_16855</name>
</gene>
<dbReference type="InterPro" id="IPR016164">
    <property type="entry name" value="FAD-linked_Oxase-like_C"/>
</dbReference>
<dbReference type="Gene3D" id="3.30.70.2190">
    <property type="match status" value="1"/>
</dbReference>
<evidence type="ECO:0000256" key="2">
    <source>
        <dbReference type="ARBA" id="ARBA00022630"/>
    </source>
</evidence>